<keyword evidence="2" id="KW-1185">Reference proteome</keyword>
<gene>
    <name evidence="1" type="ORF">TrCOL_g10805</name>
</gene>
<dbReference type="EMBL" id="BRYA01000603">
    <property type="protein sequence ID" value="GMI25160.1"/>
    <property type="molecule type" value="Genomic_DNA"/>
</dbReference>
<dbReference type="Proteomes" id="UP001165065">
    <property type="component" value="Unassembled WGS sequence"/>
</dbReference>
<evidence type="ECO:0000313" key="1">
    <source>
        <dbReference type="EMBL" id="GMI25160.1"/>
    </source>
</evidence>
<dbReference type="AlphaFoldDB" id="A0A9W7L3Q4"/>
<name>A0A9W7L3Q4_9STRA</name>
<comment type="caution">
    <text evidence="1">The sequence shown here is derived from an EMBL/GenBank/DDBJ whole genome shotgun (WGS) entry which is preliminary data.</text>
</comment>
<protein>
    <submittedName>
        <fullName evidence="1">Uncharacterized protein</fullName>
    </submittedName>
</protein>
<evidence type="ECO:0000313" key="2">
    <source>
        <dbReference type="Proteomes" id="UP001165065"/>
    </source>
</evidence>
<organism evidence="1 2">
    <name type="scientific">Triparma columacea</name>
    <dbReference type="NCBI Taxonomy" id="722753"/>
    <lineage>
        <taxon>Eukaryota</taxon>
        <taxon>Sar</taxon>
        <taxon>Stramenopiles</taxon>
        <taxon>Ochrophyta</taxon>
        <taxon>Bolidophyceae</taxon>
        <taxon>Parmales</taxon>
        <taxon>Triparmaceae</taxon>
        <taxon>Triparma</taxon>
    </lineage>
</organism>
<sequence length="95" mass="10439">MLVCPFLKKSIVTSTSVTMSAYEDIAITDKRNPRATRNIFIMGLISTASSVSRTLKFRTAALKSRSVDSKDGKFASNHLVMSSLVCIELIFMASM</sequence>
<proteinExistence type="predicted"/>
<reference evidence="2" key="1">
    <citation type="journal article" date="2023" name="Commun. Biol.">
        <title>Genome analysis of Parmales, the sister group of diatoms, reveals the evolutionary specialization of diatoms from phago-mixotrophs to photoautotrophs.</title>
        <authorList>
            <person name="Ban H."/>
            <person name="Sato S."/>
            <person name="Yoshikawa S."/>
            <person name="Yamada K."/>
            <person name="Nakamura Y."/>
            <person name="Ichinomiya M."/>
            <person name="Sato N."/>
            <person name="Blanc-Mathieu R."/>
            <person name="Endo H."/>
            <person name="Kuwata A."/>
            <person name="Ogata H."/>
        </authorList>
    </citation>
    <scope>NUCLEOTIDE SEQUENCE [LARGE SCALE GENOMIC DNA]</scope>
</reference>
<accession>A0A9W7L3Q4</accession>